<dbReference type="GO" id="GO:0004930">
    <property type="term" value="F:G protein-coupled receptor activity"/>
    <property type="evidence" value="ECO:0007669"/>
    <property type="project" value="InterPro"/>
</dbReference>
<dbReference type="EMBL" id="JAVHJS010000021">
    <property type="protein sequence ID" value="KAK2823054.1"/>
    <property type="molecule type" value="Genomic_DNA"/>
</dbReference>
<evidence type="ECO:0000256" key="1">
    <source>
        <dbReference type="ARBA" id="ARBA00004141"/>
    </source>
</evidence>
<dbReference type="Gene3D" id="1.20.1070.10">
    <property type="entry name" value="Rhodopsin 7-helix transmembrane proteins"/>
    <property type="match status" value="1"/>
</dbReference>
<name>A0AA88S7S7_TACVA</name>
<evidence type="ECO:0000256" key="2">
    <source>
        <dbReference type="ARBA" id="ARBA00022692"/>
    </source>
</evidence>
<dbReference type="Proteomes" id="UP001187315">
    <property type="component" value="Unassembled WGS sequence"/>
</dbReference>
<dbReference type="Pfam" id="PF00002">
    <property type="entry name" value="7tm_2"/>
    <property type="match status" value="1"/>
</dbReference>
<dbReference type="InterPro" id="IPR000832">
    <property type="entry name" value="GPCR_2_secretin-like"/>
</dbReference>
<dbReference type="GO" id="GO:0005886">
    <property type="term" value="C:plasma membrane"/>
    <property type="evidence" value="ECO:0007669"/>
    <property type="project" value="TreeGrafter"/>
</dbReference>
<dbReference type="GO" id="GO:0007189">
    <property type="term" value="P:adenylate cyclase-activating G protein-coupled receptor signaling pathway"/>
    <property type="evidence" value="ECO:0007669"/>
    <property type="project" value="TreeGrafter"/>
</dbReference>
<keyword evidence="7" id="KW-1185">Reference proteome</keyword>
<keyword evidence="2 5" id="KW-0812">Transmembrane</keyword>
<evidence type="ECO:0000256" key="4">
    <source>
        <dbReference type="ARBA" id="ARBA00023136"/>
    </source>
</evidence>
<dbReference type="PANTHER" id="PTHR12011:SF277">
    <property type="entry name" value="ADHESION G-PROTEIN COUPLED RECEPTOR G4"/>
    <property type="match status" value="1"/>
</dbReference>
<dbReference type="AlphaFoldDB" id="A0AA88S7S7"/>
<accession>A0AA88S7S7</accession>
<dbReference type="PANTHER" id="PTHR12011">
    <property type="entry name" value="ADHESION G-PROTEIN COUPLED RECEPTOR"/>
    <property type="match status" value="1"/>
</dbReference>
<proteinExistence type="predicted"/>
<protein>
    <submittedName>
        <fullName evidence="6">Uncharacterized protein</fullName>
    </submittedName>
</protein>
<keyword evidence="3 5" id="KW-1133">Transmembrane helix</keyword>
<keyword evidence="4 5" id="KW-0472">Membrane</keyword>
<evidence type="ECO:0000313" key="6">
    <source>
        <dbReference type="EMBL" id="KAK2823054.1"/>
    </source>
</evidence>
<feature type="transmembrane region" description="Helical" evidence="5">
    <location>
        <begin position="31"/>
        <end position="53"/>
    </location>
</feature>
<evidence type="ECO:0000256" key="3">
    <source>
        <dbReference type="ARBA" id="ARBA00022989"/>
    </source>
</evidence>
<comment type="caution">
    <text evidence="6">The sequence shown here is derived from an EMBL/GenBank/DDBJ whole genome shotgun (WGS) entry which is preliminary data.</text>
</comment>
<sequence>MKELRGVISLTLLLGLTWSSAFLTWGEARVLLLYIFSILNSLQGFFIFLFQCLMKENVRKQWRVHLCFGRFKLQEYSGTKHQPIS</sequence>
<evidence type="ECO:0000256" key="5">
    <source>
        <dbReference type="SAM" id="Phobius"/>
    </source>
</evidence>
<organism evidence="6 7">
    <name type="scientific">Tachysurus vachellii</name>
    <name type="common">Darkbarbel catfish</name>
    <name type="synonym">Pelteobagrus vachellii</name>
    <dbReference type="NCBI Taxonomy" id="175792"/>
    <lineage>
        <taxon>Eukaryota</taxon>
        <taxon>Metazoa</taxon>
        <taxon>Chordata</taxon>
        <taxon>Craniata</taxon>
        <taxon>Vertebrata</taxon>
        <taxon>Euteleostomi</taxon>
        <taxon>Actinopterygii</taxon>
        <taxon>Neopterygii</taxon>
        <taxon>Teleostei</taxon>
        <taxon>Ostariophysi</taxon>
        <taxon>Siluriformes</taxon>
        <taxon>Bagridae</taxon>
        <taxon>Tachysurus</taxon>
    </lineage>
</organism>
<comment type="subcellular location">
    <subcellularLocation>
        <location evidence="1">Membrane</location>
        <topology evidence="1">Multi-pass membrane protein</topology>
    </subcellularLocation>
</comment>
<evidence type="ECO:0000313" key="7">
    <source>
        <dbReference type="Proteomes" id="UP001187315"/>
    </source>
</evidence>
<reference evidence="6" key="1">
    <citation type="submission" date="2023-08" db="EMBL/GenBank/DDBJ databases">
        <title>Pelteobagrus vachellii genome.</title>
        <authorList>
            <person name="Liu H."/>
        </authorList>
    </citation>
    <scope>NUCLEOTIDE SEQUENCE</scope>
    <source>
        <strain evidence="6">PRFRI_2022a</strain>
        <tissue evidence="6">Muscle</tissue>
    </source>
</reference>
<gene>
    <name evidence="6" type="ORF">Q7C36_019654</name>
</gene>